<dbReference type="SUPFAM" id="SSF52047">
    <property type="entry name" value="RNI-like"/>
    <property type="match status" value="1"/>
</dbReference>
<comment type="caution">
    <text evidence="1">The sequence shown here is derived from an EMBL/GenBank/DDBJ whole genome shotgun (WGS) entry which is preliminary data.</text>
</comment>
<sequence>MGSVQLPAEILTYIFELLEDESIFGHTLPTCMTESYWTKKQDQWSLINPKESLYSKQLQKYATLKVRCFDIFYTVITVAYETGSQSSSLASTDPTKLRGLCYTLDQHSSLGWYVKRIHIVRFYASASRRMTLTDVENGLISVVHQCPNLELFTIDWPIAPSFRPIADALCSFSWKSLRSVHWSLTTASIPRLIWALDSLQNLISAHLEFEPVPSGDLDGSIKLGAASRLALHLPSLQQLSLRGLSQDFLEEAAGWSLPALQSFSLDFVANRHDLPDILDFLEQHGTQLTFLDLNTIPAIDIAAILDLCPILTTFSFNPDWRLPFHIEASNPLATPTLLHSPHPHITHIGLHQLLHAFMPKQLSGIAPHLTDVATILIQRTNDLTFSQLTRTFFPALKVIRVLNRALLEELEHNEGPDKESGCFTRWERWHDQCARQGVRLEDCTGALMGDLPMDEEEEEWEEWEDDSALHPHNVGELRELLDECKRMTIEDPVLQPAVH</sequence>
<evidence type="ECO:0000313" key="2">
    <source>
        <dbReference type="Proteomes" id="UP000298327"/>
    </source>
</evidence>
<organism evidence="1 2">
    <name type="scientific">Dentipellis fragilis</name>
    <dbReference type="NCBI Taxonomy" id="205917"/>
    <lineage>
        <taxon>Eukaryota</taxon>
        <taxon>Fungi</taxon>
        <taxon>Dikarya</taxon>
        <taxon>Basidiomycota</taxon>
        <taxon>Agaricomycotina</taxon>
        <taxon>Agaricomycetes</taxon>
        <taxon>Russulales</taxon>
        <taxon>Hericiaceae</taxon>
        <taxon>Dentipellis</taxon>
    </lineage>
</organism>
<proteinExistence type="predicted"/>
<dbReference type="OrthoDB" id="5345779at2759"/>
<protein>
    <recommendedName>
        <fullName evidence="3">F-box domain-containing protein</fullName>
    </recommendedName>
</protein>
<evidence type="ECO:0000313" key="1">
    <source>
        <dbReference type="EMBL" id="TFY51384.1"/>
    </source>
</evidence>
<keyword evidence="2" id="KW-1185">Reference proteome</keyword>
<gene>
    <name evidence="1" type="ORF">EVG20_g11023</name>
</gene>
<evidence type="ECO:0008006" key="3">
    <source>
        <dbReference type="Google" id="ProtNLM"/>
    </source>
</evidence>
<dbReference type="Gene3D" id="3.80.10.10">
    <property type="entry name" value="Ribonuclease Inhibitor"/>
    <property type="match status" value="1"/>
</dbReference>
<dbReference type="EMBL" id="SEOQ01001530">
    <property type="protein sequence ID" value="TFY51384.1"/>
    <property type="molecule type" value="Genomic_DNA"/>
</dbReference>
<name>A0A4Y9XM69_9AGAM</name>
<accession>A0A4Y9XM69</accession>
<dbReference type="Proteomes" id="UP000298327">
    <property type="component" value="Unassembled WGS sequence"/>
</dbReference>
<dbReference type="AlphaFoldDB" id="A0A4Y9XM69"/>
<reference evidence="1 2" key="1">
    <citation type="submission" date="2019-02" db="EMBL/GenBank/DDBJ databases">
        <title>Genome sequencing of the rare red list fungi Dentipellis fragilis.</title>
        <authorList>
            <person name="Buettner E."/>
            <person name="Kellner H."/>
        </authorList>
    </citation>
    <scope>NUCLEOTIDE SEQUENCE [LARGE SCALE GENOMIC DNA]</scope>
    <source>
        <strain evidence="1 2">DSM 105465</strain>
    </source>
</reference>
<dbReference type="InterPro" id="IPR032675">
    <property type="entry name" value="LRR_dom_sf"/>
</dbReference>